<dbReference type="Proteomes" id="UP001183246">
    <property type="component" value="Unassembled WGS sequence"/>
</dbReference>
<dbReference type="InterPro" id="IPR015797">
    <property type="entry name" value="NUDIX_hydrolase-like_dom_sf"/>
</dbReference>
<evidence type="ECO:0000256" key="3">
    <source>
        <dbReference type="ARBA" id="ARBA00022842"/>
    </source>
</evidence>
<comment type="cofactor">
    <cofactor evidence="1">
        <name>Mg(2+)</name>
        <dbReference type="ChEBI" id="CHEBI:18420"/>
    </cofactor>
</comment>
<proteinExistence type="predicted"/>
<dbReference type="PROSITE" id="PS51462">
    <property type="entry name" value="NUDIX"/>
    <property type="match status" value="1"/>
</dbReference>
<name>A0ABU2MMF7_9ACTN</name>
<evidence type="ECO:0000256" key="2">
    <source>
        <dbReference type="ARBA" id="ARBA00022801"/>
    </source>
</evidence>
<dbReference type="Gene3D" id="3.90.79.10">
    <property type="entry name" value="Nucleoside Triphosphate Pyrophosphohydrolase"/>
    <property type="match status" value="1"/>
</dbReference>
<sequence>MHREEDVTDPPPRRVAVGVALLRQANGDVLLVEKARRNGRARFGLAGGAARAGESVNVACQRVVREETGLVIVPSRVLVIHHTPVAENYTVVFDGGVVPDNGQPPVLVGAAPEELRQLVAPAVQWCVDVALDALRGGPVRVLVGQPDFSCGFGELAR</sequence>
<dbReference type="RefSeq" id="WP_311703922.1">
    <property type="nucleotide sequence ID" value="NZ_JAVREL010000004.1"/>
</dbReference>
<reference evidence="6" key="1">
    <citation type="submission" date="2023-07" db="EMBL/GenBank/DDBJ databases">
        <title>30 novel species of actinomycetes from the DSMZ collection.</title>
        <authorList>
            <person name="Nouioui I."/>
        </authorList>
    </citation>
    <scope>NUCLEOTIDE SEQUENCE [LARGE SCALE GENOMIC DNA]</scope>
    <source>
        <strain evidence="6">DSM 44938</strain>
    </source>
</reference>
<evidence type="ECO:0000313" key="5">
    <source>
        <dbReference type="EMBL" id="MDT0342784.1"/>
    </source>
</evidence>
<dbReference type="PANTHER" id="PTHR43046:SF12">
    <property type="entry name" value="GDP-MANNOSE MANNOSYL HYDROLASE"/>
    <property type="match status" value="1"/>
</dbReference>
<dbReference type="SUPFAM" id="SSF55811">
    <property type="entry name" value="Nudix"/>
    <property type="match status" value="1"/>
</dbReference>
<evidence type="ECO:0000313" key="6">
    <source>
        <dbReference type="Proteomes" id="UP001183246"/>
    </source>
</evidence>
<organism evidence="5 6">
    <name type="scientific">Streptomyces litchfieldiae</name>
    <dbReference type="NCBI Taxonomy" id="3075543"/>
    <lineage>
        <taxon>Bacteria</taxon>
        <taxon>Bacillati</taxon>
        <taxon>Actinomycetota</taxon>
        <taxon>Actinomycetes</taxon>
        <taxon>Kitasatosporales</taxon>
        <taxon>Streptomycetaceae</taxon>
        <taxon>Streptomyces</taxon>
    </lineage>
</organism>
<dbReference type="EMBL" id="JAVREL010000004">
    <property type="protein sequence ID" value="MDT0342784.1"/>
    <property type="molecule type" value="Genomic_DNA"/>
</dbReference>
<accession>A0ABU2MMF7</accession>
<keyword evidence="3" id="KW-0460">Magnesium</keyword>
<feature type="domain" description="Nudix hydrolase" evidence="4">
    <location>
        <begin position="12"/>
        <end position="147"/>
    </location>
</feature>
<keyword evidence="6" id="KW-1185">Reference proteome</keyword>
<evidence type="ECO:0000259" key="4">
    <source>
        <dbReference type="PROSITE" id="PS51462"/>
    </source>
</evidence>
<dbReference type="InterPro" id="IPR000086">
    <property type="entry name" value="NUDIX_hydrolase_dom"/>
</dbReference>
<comment type="caution">
    <text evidence="5">The sequence shown here is derived from an EMBL/GenBank/DDBJ whole genome shotgun (WGS) entry which is preliminary data.</text>
</comment>
<gene>
    <name evidence="5" type="ORF">RM590_09135</name>
</gene>
<evidence type="ECO:0000256" key="1">
    <source>
        <dbReference type="ARBA" id="ARBA00001946"/>
    </source>
</evidence>
<protein>
    <submittedName>
        <fullName evidence="5">NUDIX domain-containing protein</fullName>
    </submittedName>
</protein>
<dbReference type="Pfam" id="PF00293">
    <property type="entry name" value="NUDIX"/>
    <property type="match status" value="1"/>
</dbReference>
<dbReference type="PANTHER" id="PTHR43046">
    <property type="entry name" value="GDP-MANNOSE MANNOSYL HYDROLASE"/>
    <property type="match status" value="1"/>
</dbReference>
<keyword evidence="2" id="KW-0378">Hydrolase</keyword>